<keyword evidence="3" id="KW-0694">RNA-binding</keyword>
<dbReference type="PROSITE" id="PS50126">
    <property type="entry name" value="S1"/>
    <property type="match status" value="1"/>
</dbReference>
<dbReference type="Proteomes" id="UP000183815">
    <property type="component" value="Unassembled WGS sequence"/>
</dbReference>
<sequence>MSNDISIVEEGDFLVARVAEVKNYGAILNLIEYEGEQGFVHISEVTSGWIKYIRDFIREGQMVVCKVLKSKEDAKRGMVDLSIRQVSGHKKKAKIREWKNEQKASKLFQILSEGAGMKTDESLEAVTDLKNTYTTLYSAFESAISDEDNFRKNNSGSWVDGLVESAKNNIVSPFVNIEGVLTLNSNDPEGISIIKEALLLPTPKHSDSKIDISASGAPNYRVKITSADYRQAEEELKDSVELIIDFMESKGGQGSFARV</sequence>
<dbReference type="InterPro" id="IPR003029">
    <property type="entry name" value="S1_domain"/>
</dbReference>
<dbReference type="Gene3D" id="1.10.150.190">
    <property type="entry name" value="Translation initiation factor 2, subunit 1, domain 2"/>
    <property type="match status" value="1"/>
</dbReference>
<dbReference type="PANTHER" id="PTHR10602">
    <property type="entry name" value="EUKARYOTIC TRANSLATION INITIATION FACTOR 2 SUBUNIT 1"/>
    <property type="match status" value="1"/>
</dbReference>
<dbReference type="SUPFAM" id="SSF50249">
    <property type="entry name" value="Nucleic acid-binding proteins"/>
    <property type="match status" value="1"/>
</dbReference>
<evidence type="ECO:0000256" key="2">
    <source>
        <dbReference type="ARBA" id="ARBA00022540"/>
    </source>
</evidence>
<dbReference type="InterPro" id="IPR012340">
    <property type="entry name" value="NA-bd_OB-fold"/>
</dbReference>
<name>A0A1J5TVH8_9ARCH</name>
<dbReference type="GO" id="GO:0043022">
    <property type="term" value="F:ribosome binding"/>
    <property type="evidence" value="ECO:0007669"/>
    <property type="project" value="TreeGrafter"/>
</dbReference>
<dbReference type="InterPro" id="IPR024054">
    <property type="entry name" value="TIF2_asu_middle_sf"/>
</dbReference>
<dbReference type="SUPFAM" id="SSF110993">
    <property type="entry name" value="eIF-2-alpha, C-terminal domain"/>
    <property type="match status" value="1"/>
</dbReference>
<proteinExistence type="inferred from homology"/>
<dbReference type="EMBL" id="MIYU01000001">
    <property type="protein sequence ID" value="OIR20256.1"/>
    <property type="molecule type" value="Genomic_DNA"/>
</dbReference>
<organism evidence="6 7">
    <name type="scientific">Marine Group III euryarchaeote CG-Bathy1</name>
    <dbReference type="NCBI Taxonomy" id="1889001"/>
    <lineage>
        <taxon>Archaea</taxon>
        <taxon>Methanobacteriati</taxon>
        <taxon>Thermoplasmatota</taxon>
        <taxon>Thermoplasmata</taxon>
        <taxon>Candidatus Thermoprofundales</taxon>
    </lineage>
</organism>
<keyword evidence="4" id="KW-0648">Protein biosynthesis</keyword>
<feature type="domain" description="S1 motif" evidence="5">
    <location>
        <begin position="11"/>
        <end position="84"/>
    </location>
</feature>
<accession>A0A1J5TVH8</accession>
<dbReference type="Gene3D" id="2.40.50.140">
    <property type="entry name" value="Nucleic acid-binding proteins"/>
    <property type="match status" value="1"/>
</dbReference>
<evidence type="ECO:0000256" key="1">
    <source>
        <dbReference type="ARBA" id="ARBA00007223"/>
    </source>
</evidence>
<evidence type="ECO:0000259" key="5">
    <source>
        <dbReference type="PROSITE" id="PS50126"/>
    </source>
</evidence>
<dbReference type="InterPro" id="IPR024055">
    <property type="entry name" value="TIF2_asu_C"/>
</dbReference>
<dbReference type="Gene3D" id="3.30.70.1130">
    <property type="entry name" value="EIF_2_alpha"/>
    <property type="match status" value="1"/>
</dbReference>
<dbReference type="GO" id="GO:0003743">
    <property type="term" value="F:translation initiation factor activity"/>
    <property type="evidence" value="ECO:0007669"/>
    <property type="project" value="UniProtKB-KW"/>
</dbReference>
<evidence type="ECO:0000256" key="4">
    <source>
        <dbReference type="ARBA" id="ARBA00022917"/>
    </source>
</evidence>
<dbReference type="AlphaFoldDB" id="A0A1J5TVH8"/>
<dbReference type="SUPFAM" id="SSF116742">
    <property type="entry name" value="eIF2alpha middle domain-like"/>
    <property type="match status" value="1"/>
</dbReference>
<evidence type="ECO:0000313" key="7">
    <source>
        <dbReference type="Proteomes" id="UP000183815"/>
    </source>
</evidence>
<gene>
    <name evidence="6" type="ORF">BEU04_00120</name>
</gene>
<comment type="similarity">
    <text evidence="1">Belongs to the eIF-2-alpha family.</text>
</comment>
<reference evidence="6 7" key="1">
    <citation type="submission" date="2016-08" db="EMBL/GenBank/DDBJ databases">
        <title>New Insights into Marine Group III Euryarchaeota, from dark to light.</title>
        <authorList>
            <person name="Haro-Moreno J.M."/>
            <person name="Rodriguez-Valera F."/>
            <person name="Lopez-Garcia P."/>
            <person name="Moreira D."/>
            <person name="Martin-Cuadrado A.B."/>
        </authorList>
    </citation>
    <scope>NUCLEOTIDE SEQUENCE [LARGE SCALE GENOMIC DNA]</scope>
    <source>
        <strain evidence="6">CG-Bathy1</strain>
    </source>
</reference>
<keyword evidence="2" id="KW-0396">Initiation factor</keyword>
<evidence type="ECO:0000256" key="3">
    <source>
        <dbReference type="ARBA" id="ARBA00022884"/>
    </source>
</evidence>
<protein>
    <recommendedName>
        <fullName evidence="5">S1 motif domain-containing protein</fullName>
    </recommendedName>
</protein>
<dbReference type="CDD" id="cd04452">
    <property type="entry name" value="S1_IF2_alpha"/>
    <property type="match status" value="1"/>
</dbReference>
<dbReference type="NCBIfam" id="NF003064">
    <property type="entry name" value="PRK03987.1-4"/>
    <property type="match status" value="1"/>
</dbReference>
<comment type="caution">
    <text evidence="6">The sequence shown here is derived from an EMBL/GenBank/DDBJ whole genome shotgun (WGS) entry which is preliminary data.</text>
</comment>
<dbReference type="InterPro" id="IPR044126">
    <property type="entry name" value="S1_IF2_alpha"/>
</dbReference>
<dbReference type="Pfam" id="PF07541">
    <property type="entry name" value="EIF_2_alpha"/>
    <property type="match status" value="1"/>
</dbReference>
<dbReference type="FunFam" id="3.30.70.1130:FF:000002">
    <property type="entry name" value="Translation initiation factor 2 subunit alpha"/>
    <property type="match status" value="1"/>
</dbReference>
<dbReference type="InterPro" id="IPR011488">
    <property type="entry name" value="TIF_2_asu"/>
</dbReference>
<dbReference type="SMART" id="SM00316">
    <property type="entry name" value="S1"/>
    <property type="match status" value="1"/>
</dbReference>
<dbReference type="Pfam" id="PF00575">
    <property type="entry name" value="S1"/>
    <property type="match status" value="1"/>
</dbReference>
<dbReference type="GO" id="GO:0003723">
    <property type="term" value="F:RNA binding"/>
    <property type="evidence" value="ECO:0007669"/>
    <property type="project" value="UniProtKB-KW"/>
</dbReference>
<evidence type="ECO:0000313" key="6">
    <source>
        <dbReference type="EMBL" id="OIR20256.1"/>
    </source>
</evidence>
<dbReference type="PANTHER" id="PTHR10602:SF0">
    <property type="entry name" value="EUKARYOTIC TRANSLATION INITIATION FACTOR 2 SUBUNIT 1"/>
    <property type="match status" value="1"/>
</dbReference>